<evidence type="ECO:0008006" key="4">
    <source>
        <dbReference type="Google" id="ProtNLM"/>
    </source>
</evidence>
<evidence type="ECO:0000256" key="1">
    <source>
        <dbReference type="SAM" id="SignalP"/>
    </source>
</evidence>
<keyword evidence="1" id="KW-0732">Signal</keyword>
<keyword evidence="3" id="KW-1185">Reference proteome</keyword>
<protein>
    <recommendedName>
        <fullName evidence="4">Ecp2 effector protein domain-containing protein</fullName>
    </recommendedName>
</protein>
<proteinExistence type="predicted"/>
<comment type="caution">
    <text evidence="2">The sequence shown here is derived from an EMBL/GenBank/DDBJ whole genome shotgun (WGS) entry which is preliminary data.</text>
</comment>
<feature type="chain" id="PRO_5013378647" description="Ecp2 effector protein domain-containing protein" evidence="1">
    <location>
        <begin position="22"/>
        <end position="136"/>
    </location>
</feature>
<evidence type="ECO:0000313" key="3">
    <source>
        <dbReference type="Proteomes" id="UP000223968"/>
    </source>
</evidence>
<feature type="signal peptide" evidence="1">
    <location>
        <begin position="1"/>
        <end position="21"/>
    </location>
</feature>
<gene>
    <name evidence="2" type="ORF">AJ79_04131</name>
</gene>
<dbReference type="OrthoDB" id="4414337at2759"/>
<accession>A0A2B7XV36</accession>
<dbReference type="AlphaFoldDB" id="A0A2B7XV36"/>
<name>A0A2B7XV36_9EURO</name>
<sequence length="136" mass="14920">MHFTLLTLLTTALAISQQVSAAATLERRDDAKCYSGGGKWGNEDQKAEARTKARECCNEIGTVIVPTNTQLKRCVDYSNGKIQFRIKNGFGHDQTLNPVNCSVALNLFVYLCERGGYDDTSKGWRGRADPGEGCDP</sequence>
<evidence type="ECO:0000313" key="2">
    <source>
        <dbReference type="EMBL" id="PGH12633.1"/>
    </source>
</evidence>
<dbReference type="EMBL" id="PDNB01000055">
    <property type="protein sequence ID" value="PGH12633.1"/>
    <property type="molecule type" value="Genomic_DNA"/>
</dbReference>
<reference evidence="2 3" key="1">
    <citation type="submission" date="2017-10" db="EMBL/GenBank/DDBJ databases">
        <title>Comparative genomics in systemic dimorphic fungi from Ajellomycetaceae.</title>
        <authorList>
            <person name="Munoz J.F."/>
            <person name="Mcewen J.G."/>
            <person name="Clay O.K."/>
            <person name="Cuomo C.A."/>
        </authorList>
    </citation>
    <scope>NUCLEOTIDE SEQUENCE [LARGE SCALE GENOMIC DNA]</scope>
    <source>
        <strain evidence="2 3">UAMH5409</strain>
    </source>
</reference>
<dbReference type="Proteomes" id="UP000223968">
    <property type="component" value="Unassembled WGS sequence"/>
</dbReference>
<organism evidence="2 3">
    <name type="scientific">Helicocarpus griseus UAMH5409</name>
    <dbReference type="NCBI Taxonomy" id="1447875"/>
    <lineage>
        <taxon>Eukaryota</taxon>
        <taxon>Fungi</taxon>
        <taxon>Dikarya</taxon>
        <taxon>Ascomycota</taxon>
        <taxon>Pezizomycotina</taxon>
        <taxon>Eurotiomycetes</taxon>
        <taxon>Eurotiomycetidae</taxon>
        <taxon>Onygenales</taxon>
        <taxon>Ajellomycetaceae</taxon>
        <taxon>Helicocarpus</taxon>
    </lineage>
</organism>